<dbReference type="InterPro" id="IPR035929">
    <property type="entry name" value="CoaB-like_sf"/>
</dbReference>
<feature type="domain" description="Flavoprotein" evidence="5">
    <location>
        <begin position="3"/>
        <end position="183"/>
    </location>
</feature>
<comment type="catalytic activity">
    <reaction evidence="3 4">
        <text>(R)-4'-phosphopantothenate + L-cysteine + CTP = N-[(R)-4-phosphopantothenoyl]-L-cysteine + CMP + diphosphate + H(+)</text>
        <dbReference type="Rhea" id="RHEA:19397"/>
        <dbReference type="ChEBI" id="CHEBI:10986"/>
        <dbReference type="ChEBI" id="CHEBI:15378"/>
        <dbReference type="ChEBI" id="CHEBI:33019"/>
        <dbReference type="ChEBI" id="CHEBI:35235"/>
        <dbReference type="ChEBI" id="CHEBI:37563"/>
        <dbReference type="ChEBI" id="CHEBI:59458"/>
        <dbReference type="ChEBI" id="CHEBI:60377"/>
        <dbReference type="EC" id="6.3.2.5"/>
    </reaction>
</comment>
<dbReference type="HAMAP" id="MF_02225">
    <property type="entry name" value="CoaBC"/>
    <property type="match status" value="1"/>
</dbReference>
<feature type="domain" description="DNA/pantothenate metabolism flavoprotein C-terminal" evidence="6">
    <location>
        <begin position="200"/>
        <end position="408"/>
    </location>
</feature>
<dbReference type="InterPro" id="IPR007085">
    <property type="entry name" value="DNA/pantothenate-metab_flavo_C"/>
</dbReference>
<evidence type="ECO:0000256" key="2">
    <source>
        <dbReference type="ARBA" id="ARBA00023239"/>
    </source>
</evidence>
<gene>
    <name evidence="3 7" type="primary">coaBC</name>
    <name evidence="7" type="ORF">LRS13_17605</name>
</gene>
<feature type="binding site" evidence="3">
    <location>
        <position position="292"/>
    </location>
    <ligand>
        <name>CTP</name>
        <dbReference type="ChEBI" id="CHEBI:37563"/>
    </ligand>
</feature>
<evidence type="ECO:0000256" key="1">
    <source>
        <dbReference type="ARBA" id="ARBA00022793"/>
    </source>
</evidence>
<feature type="binding site" evidence="3">
    <location>
        <position position="357"/>
    </location>
    <ligand>
        <name>CTP</name>
        <dbReference type="ChEBI" id="CHEBI:37563"/>
    </ligand>
</feature>
<evidence type="ECO:0000256" key="3">
    <source>
        <dbReference type="HAMAP-Rule" id="MF_02225"/>
    </source>
</evidence>
<feature type="binding site" evidence="3">
    <location>
        <position position="338"/>
    </location>
    <ligand>
        <name>CTP</name>
        <dbReference type="ChEBI" id="CHEBI:37563"/>
    </ligand>
</feature>
<comment type="pathway">
    <text evidence="3 4">Cofactor biosynthesis; coenzyme A biosynthesis; CoA from (R)-pantothenate: step 3/5.</text>
</comment>
<comment type="function">
    <text evidence="3">Catalyzes two sequential steps in the biosynthesis of coenzyme A. In the first step cysteine is conjugated to 4'-phosphopantothenate to form 4-phosphopantothenoylcysteine. In the second step the latter compound is decarboxylated to form 4'-phosphopantotheine.</text>
</comment>
<dbReference type="SUPFAM" id="SSF52507">
    <property type="entry name" value="Homo-oligomeric flavin-containing Cys decarboxylases, HFCD"/>
    <property type="match status" value="1"/>
</dbReference>
<name>A0ABY5PCW2_9ACTN</name>
<keyword evidence="3" id="KW-0479">Metal-binding</keyword>
<organism evidence="7 8">
    <name type="scientific">Svornostia abyssi</name>
    <dbReference type="NCBI Taxonomy" id="2898438"/>
    <lineage>
        <taxon>Bacteria</taxon>
        <taxon>Bacillati</taxon>
        <taxon>Actinomycetota</taxon>
        <taxon>Thermoleophilia</taxon>
        <taxon>Solirubrobacterales</taxon>
        <taxon>Baekduiaceae</taxon>
        <taxon>Svornostia</taxon>
    </lineage>
</organism>
<comment type="similarity">
    <text evidence="3 4">In the C-terminal section; belongs to the PPC synthetase family.</text>
</comment>
<comment type="cofactor">
    <cofactor evidence="3">
        <name>Mg(2+)</name>
        <dbReference type="ChEBI" id="CHEBI:18420"/>
    </cofactor>
</comment>
<keyword evidence="3 4" id="KW-0436">Ligase</keyword>
<evidence type="ECO:0000256" key="4">
    <source>
        <dbReference type="RuleBase" id="RU364078"/>
    </source>
</evidence>
<comment type="similarity">
    <text evidence="3 4">In the N-terminal section; belongs to the HFCD (homo-oligomeric flavin containing Cys decarboxylase) superfamily.</text>
</comment>
<dbReference type="RefSeq" id="WP_353863031.1">
    <property type="nucleotide sequence ID" value="NZ_CP088295.1"/>
</dbReference>
<proteinExistence type="inferred from homology"/>
<evidence type="ECO:0000313" key="7">
    <source>
        <dbReference type="EMBL" id="UUY02504.1"/>
    </source>
</evidence>
<protein>
    <recommendedName>
        <fullName evidence="3">Coenzyme A biosynthesis bifunctional protein CoaBC</fullName>
    </recommendedName>
    <alternativeName>
        <fullName evidence="3">DNA/pantothenate metabolism flavoprotein</fullName>
    </alternativeName>
    <alternativeName>
        <fullName evidence="3">Phosphopantothenoylcysteine synthetase/decarboxylase</fullName>
        <shortName evidence="3">PPCS-PPCDC</shortName>
    </alternativeName>
    <domain>
        <recommendedName>
            <fullName evidence="3">Phosphopantothenoylcysteine decarboxylase</fullName>
            <shortName evidence="3">PPC decarboxylase</shortName>
            <shortName evidence="3">PPC-DC</shortName>
            <ecNumber evidence="3">4.1.1.36</ecNumber>
        </recommendedName>
        <alternativeName>
            <fullName evidence="3">CoaC</fullName>
        </alternativeName>
    </domain>
    <domain>
        <recommendedName>
            <fullName evidence="3">Phosphopantothenate--cysteine ligase</fullName>
            <ecNumber evidence="3">6.3.2.5</ecNumber>
        </recommendedName>
        <alternativeName>
            <fullName evidence="3">CoaB</fullName>
        </alternativeName>
        <alternativeName>
            <fullName evidence="3">Phosphopantothenoylcysteine synthetase</fullName>
            <shortName evidence="3">PPC synthetase</shortName>
            <shortName evidence="3">PPC-S</shortName>
        </alternativeName>
    </domain>
</protein>
<dbReference type="PANTHER" id="PTHR14359:SF6">
    <property type="entry name" value="PHOSPHOPANTOTHENOYLCYSTEINE DECARBOXYLASE"/>
    <property type="match status" value="1"/>
</dbReference>
<dbReference type="EC" id="4.1.1.36" evidence="3"/>
<evidence type="ECO:0000313" key="8">
    <source>
        <dbReference type="Proteomes" id="UP001058860"/>
    </source>
</evidence>
<dbReference type="InterPro" id="IPR036551">
    <property type="entry name" value="Flavin_trans-like"/>
</dbReference>
<keyword evidence="3 4" id="KW-0288">FMN</keyword>
<dbReference type="GO" id="GO:0004633">
    <property type="term" value="F:phosphopantothenoylcysteine decarboxylase activity"/>
    <property type="evidence" value="ECO:0007669"/>
    <property type="project" value="UniProtKB-EC"/>
</dbReference>
<dbReference type="InterPro" id="IPR003382">
    <property type="entry name" value="Flavoprotein"/>
</dbReference>
<keyword evidence="1 3" id="KW-0210">Decarboxylase</keyword>
<keyword evidence="3" id="KW-0460">Magnesium</keyword>
<accession>A0ABY5PCW2</accession>
<feature type="binding site" evidence="3">
    <location>
        <position position="302"/>
    </location>
    <ligand>
        <name>CTP</name>
        <dbReference type="ChEBI" id="CHEBI:37563"/>
    </ligand>
</feature>
<comment type="cofactor">
    <cofactor evidence="3">
        <name>FMN</name>
        <dbReference type="ChEBI" id="CHEBI:58210"/>
    </cofactor>
    <text evidence="3">Binds 1 FMN per subunit.</text>
</comment>
<comment type="pathway">
    <text evidence="3 4">Cofactor biosynthesis; coenzyme A biosynthesis; CoA from (R)-pantothenate: step 2/5.</text>
</comment>
<dbReference type="PANTHER" id="PTHR14359">
    <property type="entry name" value="HOMO-OLIGOMERIC FLAVIN CONTAINING CYS DECARBOXYLASE FAMILY"/>
    <property type="match status" value="1"/>
</dbReference>
<dbReference type="Gene3D" id="3.40.50.10300">
    <property type="entry name" value="CoaB-like"/>
    <property type="match status" value="1"/>
</dbReference>
<keyword evidence="8" id="KW-1185">Reference proteome</keyword>
<feature type="binding site" evidence="3">
    <location>
        <begin position="319"/>
        <end position="322"/>
    </location>
    <ligand>
        <name>CTP</name>
        <dbReference type="ChEBI" id="CHEBI:37563"/>
    </ligand>
</feature>
<feature type="region of interest" description="Phosphopantothenate--cysteine ligase" evidence="3">
    <location>
        <begin position="204"/>
        <end position="422"/>
    </location>
</feature>
<dbReference type="GO" id="GO:0004632">
    <property type="term" value="F:phosphopantothenate--cysteine ligase activity"/>
    <property type="evidence" value="ECO:0007669"/>
    <property type="project" value="UniProtKB-EC"/>
</dbReference>
<reference evidence="8" key="1">
    <citation type="submission" date="2021-11" db="EMBL/GenBank/DDBJ databases">
        <title>Cultivation dependent microbiological survey of springs from the worlds oldest radium mine currently devoted to the extraction of radon-saturated water.</title>
        <authorList>
            <person name="Kapinusova G."/>
            <person name="Smrhova T."/>
            <person name="Strejcek M."/>
            <person name="Suman J."/>
            <person name="Jani K."/>
            <person name="Pajer P."/>
            <person name="Uhlik O."/>
        </authorList>
    </citation>
    <scope>NUCLEOTIDE SEQUENCE [LARGE SCALE GENOMIC DNA]</scope>
    <source>
        <strain evidence="8">J379</strain>
    </source>
</reference>
<keyword evidence="3 4" id="KW-0285">Flavoprotein</keyword>
<dbReference type="EMBL" id="CP088295">
    <property type="protein sequence ID" value="UUY02504.1"/>
    <property type="molecule type" value="Genomic_DNA"/>
</dbReference>
<dbReference type="EC" id="6.3.2.5" evidence="3"/>
<comment type="function">
    <text evidence="4">Catalyzes two steps in the biosynthesis of coenzyme A. In the first step cysteine is conjugated to 4'-phosphopantothenate to form 4-phosphopantothenoylcysteine, in the latter compound is decarboxylated to form 4'-phosphopantotheine.</text>
</comment>
<dbReference type="Proteomes" id="UP001058860">
    <property type="component" value="Chromosome"/>
</dbReference>
<feature type="binding site" evidence="3">
    <location>
        <position position="353"/>
    </location>
    <ligand>
        <name>CTP</name>
        <dbReference type="ChEBI" id="CHEBI:37563"/>
    </ligand>
</feature>
<dbReference type="Pfam" id="PF04127">
    <property type="entry name" value="DFP"/>
    <property type="match status" value="1"/>
</dbReference>
<dbReference type="Pfam" id="PF02441">
    <property type="entry name" value="Flavoprotein"/>
    <property type="match status" value="1"/>
</dbReference>
<sequence length="422" mass="43587">MARILLGVCGGIAAYKALEFVRLATAAGHAVRVVQTEASQRFVGAASFAGLTGAPVLVGQFERDPARGAFPDQAPPEHEPLSHLELVANADVYLVAPASANTLAKLAGGHADNLLTSAVLAATCPLVVAPAMNNHMWEHPATQANVALLRERGATVLEPGVGRLGSKGEWGAGRLPEPAELLAAVEETIAGDLPAEPHLVGLRVLVTAGGTREPLDSVRYLGNRSSGRMGFALAEQAAALGADVTVIAANVSLPRDARVTYVDVETAAELQAACTSAFADTDLLLMAAAVVDFRPARAHEGKMKKGADETLELALERTPDVLAGLAAQRRDGQTLVGFAAEHGDGALAYGRDKLVRKGVDAIVVNDIGRSDIGFDVDANEVTIVSAAGERHVPRAPKAEVARAILAEAIALRSAAPSVPEGA</sequence>
<dbReference type="InterPro" id="IPR005252">
    <property type="entry name" value="CoaBC"/>
</dbReference>
<keyword evidence="2 3" id="KW-0456">Lyase</keyword>
<dbReference type="Gene3D" id="3.40.50.1950">
    <property type="entry name" value="Flavin prenyltransferase-like"/>
    <property type="match status" value="1"/>
</dbReference>
<dbReference type="SUPFAM" id="SSF102645">
    <property type="entry name" value="CoaB-like"/>
    <property type="match status" value="1"/>
</dbReference>
<evidence type="ECO:0000259" key="6">
    <source>
        <dbReference type="Pfam" id="PF04127"/>
    </source>
</evidence>
<evidence type="ECO:0000259" key="5">
    <source>
        <dbReference type="Pfam" id="PF02441"/>
    </source>
</evidence>
<dbReference type="NCBIfam" id="TIGR00521">
    <property type="entry name" value="coaBC_dfp"/>
    <property type="match status" value="1"/>
</dbReference>
<keyword evidence="3" id="KW-0511">Multifunctional enzyme</keyword>
<comment type="caution">
    <text evidence="3">Lacks conserved residue(s) required for the propagation of feature annotation.</text>
</comment>
<feature type="region of interest" description="Phosphopantothenoylcysteine decarboxylase" evidence="3">
    <location>
        <begin position="1"/>
        <end position="203"/>
    </location>
</feature>
<comment type="catalytic activity">
    <reaction evidence="3 4">
        <text>N-[(R)-4-phosphopantothenoyl]-L-cysteine + H(+) = (R)-4'-phosphopantetheine + CO2</text>
        <dbReference type="Rhea" id="RHEA:16793"/>
        <dbReference type="ChEBI" id="CHEBI:15378"/>
        <dbReference type="ChEBI" id="CHEBI:16526"/>
        <dbReference type="ChEBI" id="CHEBI:59458"/>
        <dbReference type="ChEBI" id="CHEBI:61723"/>
        <dbReference type="EC" id="4.1.1.36"/>
    </reaction>
</comment>